<evidence type="ECO:0000313" key="2">
    <source>
        <dbReference type="Proteomes" id="UP001054945"/>
    </source>
</evidence>
<reference evidence="1 2" key="1">
    <citation type="submission" date="2021-06" db="EMBL/GenBank/DDBJ databases">
        <title>Caerostris extrusa draft genome.</title>
        <authorList>
            <person name="Kono N."/>
            <person name="Arakawa K."/>
        </authorList>
    </citation>
    <scope>NUCLEOTIDE SEQUENCE [LARGE SCALE GENOMIC DNA]</scope>
</reference>
<proteinExistence type="predicted"/>
<accession>A0AAV4S5F2</accession>
<dbReference type="Proteomes" id="UP001054945">
    <property type="component" value="Unassembled WGS sequence"/>
</dbReference>
<organism evidence="1 2">
    <name type="scientific">Caerostris extrusa</name>
    <name type="common">Bark spider</name>
    <name type="synonym">Caerostris bankana</name>
    <dbReference type="NCBI Taxonomy" id="172846"/>
    <lineage>
        <taxon>Eukaryota</taxon>
        <taxon>Metazoa</taxon>
        <taxon>Ecdysozoa</taxon>
        <taxon>Arthropoda</taxon>
        <taxon>Chelicerata</taxon>
        <taxon>Arachnida</taxon>
        <taxon>Araneae</taxon>
        <taxon>Araneomorphae</taxon>
        <taxon>Entelegynae</taxon>
        <taxon>Araneoidea</taxon>
        <taxon>Araneidae</taxon>
        <taxon>Caerostris</taxon>
    </lineage>
</organism>
<gene>
    <name evidence="1" type="ORF">CEXT_415611</name>
</gene>
<comment type="caution">
    <text evidence="1">The sequence shown here is derived from an EMBL/GenBank/DDBJ whole genome shotgun (WGS) entry which is preliminary data.</text>
</comment>
<evidence type="ECO:0000313" key="1">
    <source>
        <dbReference type="EMBL" id="GIY28792.1"/>
    </source>
</evidence>
<keyword evidence="2" id="KW-1185">Reference proteome</keyword>
<protein>
    <submittedName>
        <fullName evidence="1">Uncharacterized protein</fullName>
    </submittedName>
</protein>
<dbReference type="EMBL" id="BPLR01008984">
    <property type="protein sequence ID" value="GIY28792.1"/>
    <property type="molecule type" value="Genomic_DNA"/>
</dbReference>
<dbReference type="AlphaFoldDB" id="A0AAV4S5F2"/>
<name>A0AAV4S5F2_CAEEX</name>
<sequence>MMQVEVKRVLTPVSVKPTENGRMVGTDNTITGLFLLSSPYYFSFPRSKFHIQEKLLSNEGFYVECLSDL</sequence>